<gene>
    <name evidence="1" type="ORF">F506_19860</name>
</gene>
<protein>
    <submittedName>
        <fullName evidence="1">Uncharacterized protein</fullName>
    </submittedName>
</protein>
<dbReference type="EMBL" id="CP011409">
    <property type="protein sequence ID" value="AKZ64606.1"/>
    <property type="molecule type" value="Genomic_DNA"/>
</dbReference>
<accession>A0ABM7DM09</accession>
<dbReference type="Proteomes" id="UP000063429">
    <property type="component" value="Chromosome"/>
</dbReference>
<sequence>MRIDKALPGTKSYYSAPLWSLWTRDQWSWANLLRSRYDLPPIFQQAFDLEDELREADRIRLKKKPGPTSVNDIWYSNFFAGNLLTKSFAMIQDRRIGIGALSAILMMLYESKLRGDVVAYFCLSAAWAQAERERHKHPFLHLLPLTVFNAPLTEFHSVEWPDVLAPLDISKNLARQQQETSTSSKDFDVLRFLQQIYAPNFVAICADFLTKQEEVDVLNPKVGYWPPDIL</sequence>
<proteinExistence type="predicted"/>
<name>A0ABM7DM09_9BURK</name>
<reference evidence="2" key="1">
    <citation type="journal article" date="2015" name="Genome Announc.">
        <title>Complete Genome Sequence of Herbaspirillum hiltneri N3 (DSM 17495), Isolated from Surface-Sterilized Wheat Roots.</title>
        <authorList>
            <person name="Guizelini D."/>
            <person name="Saizaki P.M."/>
            <person name="Coimbra N.A."/>
            <person name="Weiss V.A."/>
            <person name="Faoro H."/>
            <person name="Sfeir M.Z."/>
            <person name="Baura V.A."/>
            <person name="Monteiro R.A."/>
            <person name="Chubatsu L.S."/>
            <person name="Souza E.M."/>
            <person name="Cruz L.M."/>
            <person name="Pedrosa F.O."/>
            <person name="Raittz R.T."/>
            <person name="Marchaukoski J.N."/>
            <person name="Steffens M.B."/>
        </authorList>
    </citation>
    <scope>NUCLEOTIDE SEQUENCE [LARGE SCALE GENOMIC DNA]</scope>
    <source>
        <strain evidence="2">N3</strain>
    </source>
</reference>
<organism evidence="1 2">
    <name type="scientific">Herbaspirillum hiltneri N3</name>
    <dbReference type="NCBI Taxonomy" id="1262470"/>
    <lineage>
        <taxon>Bacteria</taxon>
        <taxon>Pseudomonadati</taxon>
        <taxon>Pseudomonadota</taxon>
        <taxon>Betaproteobacteria</taxon>
        <taxon>Burkholderiales</taxon>
        <taxon>Oxalobacteraceae</taxon>
        <taxon>Herbaspirillum</taxon>
    </lineage>
</organism>
<evidence type="ECO:0000313" key="2">
    <source>
        <dbReference type="Proteomes" id="UP000063429"/>
    </source>
</evidence>
<evidence type="ECO:0000313" key="1">
    <source>
        <dbReference type="EMBL" id="AKZ64606.1"/>
    </source>
</evidence>
<keyword evidence="2" id="KW-1185">Reference proteome</keyword>